<name>A0A443IFY8_9GAMM</name>
<dbReference type="EMBL" id="JMEE01000006">
    <property type="protein sequence ID" value="RWR02952.1"/>
    <property type="molecule type" value="Genomic_DNA"/>
</dbReference>
<proteinExistence type="inferred from homology"/>
<evidence type="ECO:0000256" key="6">
    <source>
        <dbReference type="ARBA" id="ARBA00023136"/>
    </source>
</evidence>
<feature type="transmembrane region" description="Helical" evidence="7">
    <location>
        <begin position="90"/>
        <end position="110"/>
    </location>
</feature>
<keyword evidence="5 7" id="KW-1133">Transmembrane helix</keyword>
<evidence type="ECO:0000313" key="9">
    <source>
        <dbReference type="EMBL" id="RWR02952.1"/>
    </source>
</evidence>
<evidence type="ECO:0000259" key="8">
    <source>
        <dbReference type="Pfam" id="PF01757"/>
    </source>
</evidence>
<dbReference type="InterPro" id="IPR002656">
    <property type="entry name" value="Acyl_transf_3_dom"/>
</dbReference>
<gene>
    <name evidence="9" type="ORF">ED28_05260</name>
</gene>
<feature type="transmembrane region" description="Helical" evidence="7">
    <location>
        <begin position="25"/>
        <end position="44"/>
    </location>
</feature>
<dbReference type="Pfam" id="PF01757">
    <property type="entry name" value="Acyl_transf_3"/>
    <property type="match status" value="1"/>
</dbReference>
<dbReference type="Proteomes" id="UP000288794">
    <property type="component" value="Unassembled WGS sequence"/>
</dbReference>
<feature type="transmembrane region" description="Helical" evidence="7">
    <location>
        <begin position="157"/>
        <end position="176"/>
    </location>
</feature>
<protein>
    <recommendedName>
        <fullName evidence="8">Acyltransferase 3 domain-containing protein</fullName>
    </recommendedName>
</protein>
<keyword evidence="6 7" id="KW-0472">Membrane</keyword>
<feature type="transmembrane region" description="Helical" evidence="7">
    <location>
        <begin position="56"/>
        <end position="78"/>
    </location>
</feature>
<feature type="transmembrane region" description="Helical" evidence="7">
    <location>
        <begin position="130"/>
        <end position="150"/>
    </location>
</feature>
<evidence type="ECO:0000256" key="1">
    <source>
        <dbReference type="ARBA" id="ARBA00004651"/>
    </source>
</evidence>
<evidence type="ECO:0000256" key="2">
    <source>
        <dbReference type="ARBA" id="ARBA00007400"/>
    </source>
</evidence>
<feature type="transmembrane region" description="Helical" evidence="7">
    <location>
        <begin position="221"/>
        <end position="242"/>
    </location>
</feature>
<keyword evidence="4 7" id="KW-0812">Transmembrane</keyword>
<evidence type="ECO:0000256" key="4">
    <source>
        <dbReference type="ARBA" id="ARBA00022692"/>
    </source>
</evidence>
<evidence type="ECO:0000256" key="7">
    <source>
        <dbReference type="SAM" id="Phobius"/>
    </source>
</evidence>
<evidence type="ECO:0000256" key="5">
    <source>
        <dbReference type="ARBA" id="ARBA00022989"/>
    </source>
</evidence>
<feature type="transmembrane region" description="Helical" evidence="7">
    <location>
        <begin position="196"/>
        <end position="214"/>
    </location>
</feature>
<evidence type="ECO:0000313" key="10">
    <source>
        <dbReference type="Proteomes" id="UP000288794"/>
    </source>
</evidence>
<feature type="domain" description="Acyltransferase 3" evidence="8">
    <location>
        <begin position="21"/>
        <end position="336"/>
    </location>
</feature>
<feature type="transmembrane region" description="Helical" evidence="7">
    <location>
        <begin position="315"/>
        <end position="336"/>
    </location>
</feature>
<feature type="transmembrane region" description="Helical" evidence="7">
    <location>
        <begin position="290"/>
        <end position="309"/>
    </location>
</feature>
<keyword evidence="10" id="KW-1185">Reference proteome</keyword>
<comment type="similarity">
    <text evidence="2">Belongs to the acyltransferase 3 family.</text>
</comment>
<evidence type="ECO:0000256" key="3">
    <source>
        <dbReference type="ARBA" id="ARBA00022475"/>
    </source>
</evidence>
<dbReference type="PANTHER" id="PTHR40074">
    <property type="entry name" value="O-ACETYLTRANSFERASE WECH"/>
    <property type="match status" value="1"/>
</dbReference>
<accession>A0A443IFY8</accession>
<comment type="subcellular location">
    <subcellularLocation>
        <location evidence="1">Cell membrane</location>
        <topology evidence="1">Multi-pass membrane protein</topology>
    </subcellularLocation>
</comment>
<dbReference type="AlphaFoldDB" id="A0A443IFY8"/>
<reference evidence="9 10" key="1">
    <citation type="submission" date="2014-04" db="EMBL/GenBank/DDBJ databases">
        <title>Draft genome sequence of Pantoea beijingensis strain LMG 27579, an emerging pathogen to Pleurotus eryngii with potential industrial application.</title>
        <authorList>
            <person name="Xu F."/>
            <person name="Liu Y."/>
            <person name="Wang S."/>
            <person name="Yin Y."/>
            <person name="Ma Y."/>
            <person name="Zhao S."/>
            <person name="Rong C."/>
        </authorList>
    </citation>
    <scope>NUCLEOTIDE SEQUENCE [LARGE SCALE GENOMIC DNA]</scope>
    <source>
        <strain evidence="9 10">LMG 27579</strain>
    </source>
</reference>
<keyword evidence="3" id="KW-1003">Cell membrane</keyword>
<dbReference type="RefSeq" id="WP_128175916.1">
    <property type="nucleotide sequence ID" value="NZ_CP071409.1"/>
</dbReference>
<dbReference type="GO" id="GO:0009246">
    <property type="term" value="P:enterobacterial common antigen biosynthetic process"/>
    <property type="evidence" value="ECO:0007669"/>
    <property type="project" value="TreeGrafter"/>
</dbReference>
<dbReference type="GO" id="GO:0005886">
    <property type="term" value="C:plasma membrane"/>
    <property type="evidence" value="ECO:0007669"/>
    <property type="project" value="UniProtKB-SubCell"/>
</dbReference>
<sequence>MHINTINGEELAAPLKKDRMEWLDFIRSIACIMVIILHVSAGYLYEHNPKSLQWTFFSGINSLTRSCVPLFFMVSGFVFIKIKDIQPKHFIRLIFCIIFYTFLCSIYISIAKDKSIVNTMLNAYRAPAIYHLWFFYSLFCCYSFFIFFSFKKRKVNITRLSCGLFLCFFLFSYTLYNQSNTIKNALNLNYIINSEGAYYILYSLLGAAIGAADTSAIKKKTLVFIFLFSSILISAFTVFVSIKKGYLISSFLLYNTFLVSLSAVSLFILVKNNQDISIKLKKYLLYISKLSLPVYGVHAIFVEALRYISITKFEIIDFFIKLAIVIMASLLCAIIIKKLDKKGYVS</sequence>
<feature type="transmembrane region" description="Helical" evidence="7">
    <location>
        <begin position="248"/>
        <end position="270"/>
    </location>
</feature>
<organism evidence="9 10">
    <name type="scientific">[Pantoea] beijingensis</name>
    <dbReference type="NCBI Taxonomy" id="1324864"/>
    <lineage>
        <taxon>Bacteria</taxon>
        <taxon>Pseudomonadati</taxon>
        <taxon>Pseudomonadota</taxon>
        <taxon>Gammaproteobacteria</taxon>
        <taxon>Enterobacterales</taxon>
        <taxon>Erwiniaceae</taxon>
        <taxon>Erwinia</taxon>
    </lineage>
</organism>
<comment type="caution">
    <text evidence="9">The sequence shown here is derived from an EMBL/GenBank/DDBJ whole genome shotgun (WGS) entry which is preliminary data.</text>
</comment>
<dbReference type="PANTHER" id="PTHR40074:SF2">
    <property type="entry name" value="O-ACETYLTRANSFERASE WECH"/>
    <property type="match status" value="1"/>
</dbReference>
<dbReference type="GO" id="GO:0016413">
    <property type="term" value="F:O-acetyltransferase activity"/>
    <property type="evidence" value="ECO:0007669"/>
    <property type="project" value="TreeGrafter"/>
</dbReference>